<comment type="caution">
    <text evidence="1">The sequence shown here is derived from an EMBL/GenBank/DDBJ whole genome shotgun (WGS) entry which is preliminary data.</text>
</comment>
<protein>
    <submittedName>
        <fullName evidence="1">Phenylacetate--CoA ligase family protein</fullName>
    </submittedName>
</protein>
<dbReference type="InterPro" id="IPR042099">
    <property type="entry name" value="ANL_N_sf"/>
</dbReference>
<keyword evidence="2" id="KW-1185">Reference proteome</keyword>
<dbReference type="GO" id="GO:0016874">
    <property type="term" value="F:ligase activity"/>
    <property type="evidence" value="ECO:0007669"/>
    <property type="project" value="UniProtKB-KW"/>
</dbReference>
<dbReference type="SUPFAM" id="SSF56801">
    <property type="entry name" value="Acetyl-CoA synthetase-like"/>
    <property type="match status" value="1"/>
</dbReference>
<reference evidence="1 2" key="1">
    <citation type="submission" date="2021-05" db="EMBL/GenBank/DDBJ databases">
        <title>Novel Bacillus species.</title>
        <authorList>
            <person name="Liu G."/>
        </authorList>
    </citation>
    <scope>NUCLEOTIDE SEQUENCE [LARGE SCALE GENOMIC DNA]</scope>
    <source>
        <strain evidence="1 2">FJAT-49705</strain>
    </source>
</reference>
<dbReference type="InterPro" id="IPR053158">
    <property type="entry name" value="CapK_Type1_Caps_Biosynth"/>
</dbReference>
<evidence type="ECO:0000313" key="1">
    <source>
        <dbReference type="EMBL" id="MBS4192609.1"/>
    </source>
</evidence>
<dbReference type="PANTHER" id="PTHR36932">
    <property type="entry name" value="CAPSULAR POLYSACCHARIDE BIOSYNTHESIS PROTEIN"/>
    <property type="match status" value="1"/>
</dbReference>
<dbReference type="Gene3D" id="3.40.50.12780">
    <property type="entry name" value="N-terminal domain of ligase-like"/>
    <property type="match status" value="1"/>
</dbReference>
<dbReference type="Proteomes" id="UP000681027">
    <property type="component" value="Unassembled WGS sequence"/>
</dbReference>
<sequence length="431" mass="49372">MNIGEIVRNRAFGLMDSMKGKPIKNHITDISRIMNNDVKAMEMRNKRLSELLNHAKITTKFYAKINGSNLHQFPVINKSILKENFDEFLSNKYEANDLIKATTSGSYGTPFTYLLTPEKKYRQKAEVIYFGRESAYEIGKRHAYIRVTKAKSKTTLFLQNEILIDPTNINKNWLETNRNHLKDNVRVVIGYPSSLYILAKYCLEKGDDYNSFSIEGIITTAEPLLEEQKIIIEKLFRCNITSRYSTEEFGVLANQCHKGNHHINHASFEIEVLKTDKDVPAAPGEIGRIIVTDLYSHALPLIRYNTGDLGIYENKCECGFDGKILKKVIGREVETIFDTNGERVSPFAINGAMRDIENVLQYQFIQENEKVFKLLIVPVNNLREQTNDILTERFQAILGNEAIININVVETIKPLPSGKRPYIISKLNNRK</sequence>
<dbReference type="RefSeq" id="WP_213104064.1">
    <property type="nucleotide sequence ID" value="NZ_JAGYPM010000005.1"/>
</dbReference>
<organism evidence="1 2">
    <name type="scientific">Cytobacillus citreus</name>
    <dbReference type="NCBI Taxonomy" id="2833586"/>
    <lineage>
        <taxon>Bacteria</taxon>
        <taxon>Bacillati</taxon>
        <taxon>Bacillota</taxon>
        <taxon>Bacilli</taxon>
        <taxon>Bacillales</taxon>
        <taxon>Bacillaceae</taxon>
        <taxon>Cytobacillus</taxon>
    </lineage>
</organism>
<dbReference type="EMBL" id="JAGYPM010000005">
    <property type="protein sequence ID" value="MBS4192609.1"/>
    <property type="molecule type" value="Genomic_DNA"/>
</dbReference>
<gene>
    <name evidence="1" type="ORF">KHA94_20925</name>
</gene>
<accession>A0ABS5NXP5</accession>
<name>A0ABS5NXP5_9BACI</name>
<evidence type="ECO:0000313" key="2">
    <source>
        <dbReference type="Proteomes" id="UP000681027"/>
    </source>
</evidence>
<dbReference type="PANTHER" id="PTHR36932:SF1">
    <property type="entry name" value="CAPSULAR POLYSACCHARIDE BIOSYNTHESIS PROTEIN"/>
    <property type="match status" value="1"/>
</dbReference>
<proteinExistence type="predicted"/>
<keyword evidence="1" id="KW-0436">Ligase</keyword>